<dbReference type="Proteomes" id="UP000826271">
    <property type="component" value="Unassembled WGS sequence"/>
</dbReference>
<comment type="caution">
    <text evidence="1">The sequence shown here is derived from an EMBL/GenBank/DDBJ whole genome shotgun (WGS) entry which is preliminary data.</text>
</comment>
<organism evidence="1 2">
    <name type="scientific">Buddleja alternifolia</name>
    <dbReference type="NCBI Taxonomy" id="168488"/>
    <lineage>
        <taxon>Eukaryota</taxon>
        <taxon>Viridiplantae</taxon>
        <taxon>Streptophyta</taxon>
        <taxon>Embryophyta</taxon>
        <taxon>Tracheophyta</taxon>
        <taxon>Spermatophyta</taxon>
        <taxon>Magnoliopsida</taxon>
        <taxon>eudicotyledons</taxon>
        <taxon>Gunneridae</taxon>
        <taxon>Pentapetalae</taxon>
        <taxon>asterids</taxon>
        <taxon>lamiids</taxon>
        <taxon>Lamiales</taxon>
        <taxon>Scrophulariaceae</taxon>
        <taxon>Buddlejeae</taxon>
        <taxon>Buddleja</taxon>
    </lineage>
</organism>
<dbReference type="Gene3D" id="1.25.40.10">
    <property type="entry name" value="Tetratricopeptide repeat domain"/>
    <property type="match status" value="1"/>
</dbReference>
<evidence type="ECO:0008006" key="3">
    <source>
        <dbReference type="Google" id="ProtNLM"/>
    </source>
</evidence>
<evidence type="ECO:0000313" key="2">
    <source>
        <dbReference type="Proteomes" id="UP000826271"/>
    </source>
</evidence>
<dbReference type="AlphaFoldDB" id="A0AAV6WSM5"/>
<gene>
    <name evidence="1" type="ORF">BUALT_Bualt14G0069500</name>
</gene>
<evidence type="ECO:0000313" key="1">
    <source>
        <dbReference type="EMBL" id="KAG8369975.1"/>
    </source>
</evidence>
<sequence length="159" mass="17561">MERGRCFPNRCTYNVIFRGILKSSEFDEAISALMVDRGFSPDPSTLELLHSLLERNEHDPTLLNIYDEEMCSGYLEVKDTICICHICCVCPLSPPPPSPLAVSAPLVRVGPHYCWYCPATPLFVPFGSLSVCLVWDKLLQGVFCGFGPVLMALCGCSVP</sequence>
<name>A0AAV6WSM5_9LAMI</name>
<reference evidence="1" key="1">
    <citation type="submission" date="2019-10" db="EMBL/GenBank/DDBJ databases">
        <authorList>
            <person name="Zhang R."/>
            <person name="Pan Y."/>
            <person name="Wang J."/>
            <person name="Ma R."/>
            <person name="Yu S."/>
        </authorList>
    </citation>
    <scope>NUCLEOTIDE SEQUENCE</scope>
    <source>
        <strain evidence="1">LA-IB0</strain>
        <tissue evidence="1">Leaf</tissue>
    </source>
</reference>
<dbReference type="InterPro" id="IPR011990">
    <property type="entry name" value="TPR-like_helical_dom_sf"/>
</dbReference>
<accession>A0AAV6WSM5</accession>
<dbReference type="EMBL" id="WHWC01000014">
    <property type="protein sequence ID" value="KAG8369975.1"/>
    <property type="molecule type" value="Genomic_DNA"/>
</dbReference>
<proteinExistence type="predicted"/>
<keyword evidence="2" id="KW-1185">Reference proteome</keyword>
<protein>
    <recommendedName>
        <fullName evidence="3">Pentatricopeptide repeat-containing protein</fullName>
    </recommendedName>
</protein>